<organism evidence="1 2">
    <name type="scientific">Operophtera brumata</name>
    <name type="common">Winter moth</name>
    <name type="synonym">Phalaena brumata</name>
    <dbReference type="NCBI Taxonomy" id="104452"/>
    <lineage>
        <taxon>Eukaryota</taxon>
        <taxon>Metazoa</taxon>
        <taxon>Ecdysozoa</taxon>
        <taxon>Arthropoda</taxon>
        <taxon>Hexapoda</taxon>
        <taxon>Insecta</taxon>
        <taxon>Pterygota</taxon>
        <taxon>Neoptera</taxon>
        <taxon>Endopterygota</taxon>
        <taxon>Lepidoptera</taxon>
        <taxon>Glossata</taxon>
        <taxon>Ditrysia</taxon>
        <taxon>Geometroidea</taxon>
        <taxon>Geometridae</taxon>
        <taxon>Larentiinae</taxon>
        <taxon>Operophtera</taxon>
    </lineage>
</organism>
<accession>A0A0L7LNH1</accession>
<keyword evidence="1" id="KW-0378">Hydrolase</keyword>
<name>A0A0L7LNH1_OPEBR</name>
<dbReference type="AlphaFoldDB" id="A0A0L7LNH1"/>
<protein>
    <submittedName>
        <fullName evidence="1">Carboxypeptidase m</fullName>
    </submittedName>
</protein>
<dbReference type="EMBL" id="JTDY01000457">
    <property type="protein sequence ID" value="KOB77088.1"/>
    <property type="molecule type" value="Genomic_DNA"/>
</dbReference>
<evidence type="ECO:0000313" key="2">
    <source>
        <dbReference type="Proteomes" id="UP000037510"/>
    </source>
</evidence>
<dbReference type="Proteomes" id="UP000037510">
    <property type="component" value="Unassembled WGS sequence"/>
</dbReference>
<proteinExistence type="predicted"/>
<comment type="caution">
    <text evidence="1">The sequence shown here is derived from an EMBL/GenBank/DDBJ whole genome shotgun (WGS) entry which is preliminary data.</text>
</comment>
<keyword evidence="1" id="KW-0645">Protease</keyword>
<evidence type="ECO:0000313" key="1">
    <source>
        <dbReference type="EMBL" id="KOB77088.1"/>
    </source>
</evidence>
<keyword evidence="1" id="KW-0121">Carboxypeptidase</keyword>
<keyword evidence="2" id="KW-1185">Reference proteome</keyword>
<sequence>MDENGNPLERAAIKVAAEGYIPQEIEFIVIDSHPTLLNVTLHSAKVLTNPVGTERIDGQYYRPGPPPPRLPAAPAQSGFIASITNSLGSLRQLTELRSIVHFDLVPGDLERCDERSELDTLATAAGEPRFCVRHLDYQEVRFRDAKTPEPDRSMGGCLLQAYGNKVSIRSTAPFHNNSSIEEKLGLEMLKPPNQTAVAGCLLQAYEIKFKLEVSHHFTIIQVLKRS</sequence>
<gene>
    <name evidence="1" type="ORF">OBRU01_04266</name>
</gene>
<dbReference type="STRING" id="104452.A0A0L7LNH1"/>
<reference evidence="1 2" key="1">
    <citation type="journal article" date="2015" name="Genome Biol. Evol.">
        <title>The genome of winter moth (Operophtera brumata) provides a genomic perspective on sexual dimorphism and phenology.</title>
        <authorList>
            <person name="Derks M.F."/>
            <person name="Smit S."/>
            <person name="Salis L."/>
            <person name="Schijlen E."/>
            <person name="Bossers A."/>
            <person name="Mateman C."/>
            <person name="Pijl A.S."/>
            <person name="de Ridder D."/>
            <person name="Groenen M.A."/>
            <person name="Visser M.E."/>
            <person name="Megens H.J."/>
        </authorList>
    </citation>
    <scope>NUCLEOTIDE SEQUENCE [LARGE SCALE GENOMIC DNA]</scope>
    <source>
        <strain evidence="1">WM2013NL</strain>
        <tissue evidence="1">Head and thorax</tissue>
    </source>
</reference>
<dbReference type="GO" id="GO:0004180">
    <property type="term" value="F:carboxypeptidase activity"/>
    <property type="evidence" value="ECO:0007669"/>
    <property type="project" value="UniProtKB-KW"/>
</dbReference>